<dbReference type="KEGG" id="prel:PRELSG_1118900"/>
<dbReference type="GO" id="GO:0005829">
    <property type="term" value="C:cytosol"/>
    <property type="evidence" value="ECO:0007669"/>
    <property type="project" value="TreeGrafter"/>
</dbReference>
<protein>
    <submittedName>
        <fullName evidence="6">RNA-binding protein, putative</fullName>
    </submittedName>
</protein>
<dbReference type="CDD" id="cd12344">
    <property type="entry name" value="RRM1_SECp43_like"/>
    <property type="match status" value="1"/>
</dbReference>
<dbReference type="Proteomes" id="UP000220158">
    <property type="component" value="Chromosome 11"/>
</dbReference>
<organism evidence="6 7">
    <name type="scientific">Plasmodium relictum</name>
    <dbReference type="NCBI Taxonomy" id="85471"/>
    <lineage>
        <taxon>Eukaryota</taxon>
        <taxon>Sar</taxon>
        <taxon>Alveolata</taxon>
        <taxon>Apicomplexa</taxon>
        <taxon>Aconoidasida</taxon>
        <taxon>Haemosporida</taxon>
        <taxon>Plasmodiidae</taxon>
        <taxon>Plasmodium</taxon>
        <taxon>Plasmodium (Haemamoeba)</taxon>
    </lineage>
</organism>
<dbReference type="PROSITE" id="PS50102">
    <property type="entry name" value="RRM"/>
    <property type="match status" value="2"/>
</dbReference>
<dbReference type="CDD" id="cd00590">
    <property type="entry name" value="RRM_SF"/>
    <property type="match status" value="1"/>
</dbReference>
<dbReference type="GeneID" id="39736967"/>
<dbReference type="InterPro" id="IPR000504">
    <property type="entry name" value="RRM_dom"/>
</dbReference>
<evidence type="ECO:0000313" key="7">
    <source>
        <dbReference type="Proteomes" id="UP000220158"/>
    </source>
</evidence>
<feature type="region of interest" description="Disordered" evidence="4">
    <location>
        <begin position="440"/>
        <end position="541"/>
    </location>
</feature>
<dbReference type="RefSeq" id="XP_028533845.1">
    <property type="nucleotide sequence ID" value="XM_028677459.1"/>
</dbReference>
<dbReference type="Gene3D" id="3.30.70.330">
    <property type="match status" value="2"/>
</dbReference>
<accession>A0A1J1HBP3</accession>
<dbReference type="PANTHER" id="PTHR47640:SF10">
    <property type="entry name" value="TRNA SELENOCYSTEINE 1-ASSOCIATED PROTEIN 1-RELATED"/>
    <property type="match status" value="1"/>
</dbReference>
<feature type="compositionally biased region" description="Low complexity" evidence="4">
    <location>
        <begin position="456"/>
        <end position="466"/>
    </location>
</feature>
<dbReference type="SUPFAM" id="SSF54928">
    <property type="entry name" value="RNA-binding domain, RBD"/>
    <property type="match status" value="1"/>
</dbReference>
<dbReference type="OMA" id="NADNYNA"/>
<reference evidence="6 7" key="1">
    <citation type="submission" date="2015-04" db="EMBL/GenBank/DDBJ databases">
        <authorList>
            <consortium name="Pathogen Informatics"/>
        </authorList>
    </citation>
    <scope>NUCLEOTIDE SEQUENCE [LARGE SCALE GENOMIC DNA]</scope>
    <source>
        <strain evidence="6 7">SGS1</strain>
    </source>
</reference>
<proteinExistence type="predicted"/>
<dbReference type="GO" id="GO:0003729">
    <property type="term" value="F:mRNA binding"/>
    <property type="evidence" value="ECO:0007669"/>
    <property type="project" value="InterPro"/>
</dbReference>
<keyword evidence="1" id="KW-0677">Repeat</keyword>
<evidence type="ECO:0000256" key="4">
    <source>
        <dbReference type="SAM" id="MobiDB-lite"/>
    </source>
</evidence>
<gene>
    <name evidence="6" type="ORF">PRELSG_1118900</name>
</gene>
<evidence type="ECO:0000259" key="5">
    <source>
        <dbReference type="PROSITE" id="PS50102"/>
    </source>
</evidence>
<feature type="domain" description="RRM" evidence="5">
    <location>
        <begin position="23"/>
        <end position="108"/>
    </location>
</feature>
<dbReference type="Pfam" id="PF00076">
    <property type="entry name" value="RRM_1"/>
    <property type="match status" value="2"/>
</dbReference>
<feature type="compositionally biased region" description="Low complexity" evidence="4">
    <location>
        <begin position="473"/>
        <end position="541"/>
    </location>
</feature>
<dbReference type="InterPro" id="IPR012677">
    <property type="entry name" value="Nucleotide-bd_a/b_plait_sf"/>
</dbReference>
<feature type="domain" description="RRM" evidence="5">
    <location>
        <begin position="131"/>
        <end position="210"/>
    </location>
</feature>
<evidence type="ECO:0000256" key="1">
    <source>
        <dbReference type="ARBA" id="ARBA00022737"/>
    </source>
</evidence>
<dbReference type="AlphaFoldDB" id="A0A1J1HBP3"/>
<dbReference type="SMART" id="SM00360">
    <property type="entry name" value="RRM"/>
    <property type="match status" value="2"/>
</dbReference>
<evidence type="ECO:0000313" key="6">
    <source>
        <dbReference type="EMBL" id="CRH00843.1"/>
    </source>
</evidence>
<dbReference type="PANTHER" id="PTHR47640">
    <property type="entry name" value="TRNA SELENOCYSTEINE 1-ASSOCIATED PROTEIN 1-RELATED-RELATED"/>
    <property type="match status" value="1"/>
</dbReference>
<sequence>MNNSNKVPLPNENKVINNSYNTKTLWVGDLDKIKDETVDENYILYCMFYEFREDIMKIKLCKEKNSQKNSYAFIEFSNSEIAKYCFDNLNGKWIPGKIHKFKLNWAKYNMTDNINQNGKNLSIELDDKGTYSIYVGSLPPNTTKEEIENLFRNFYKSICFVKMIKNCNKNQNKIYCFIHFLNYQECIRALTEMDGYIFKGYKIKVNTSNGIKTNNPENNNSCTNKKYDLVNNLNSMNVSDFSINENNIINSITDEQKKNNKNYYFYYNNINNELNNIYKNNYYDYDHLNSNVNTFPGYNSNNNIIYDSNSYTNHINQINNYNTNINHICNYNSDINHINNYNINCVNEAENHMNYNMNNLNYINNFNYTYSEKNRKINLYDKKEINRMNDINAYFEHNNNSIKENETIEKKINSSYENSYESNLYSNSFSNKDNNNFRVLTSKNNINNDNGEDSNDISNYDNNINNKNKHNNYDNNESISNNNSNIITTNNNTNNSTSTNTNTNNTNTNNTNNNNTSTTTTNNNDSIDNNNNNNNDRSNYN</sequence>
<dbReference type="InterPro" id="IPR035979">
    <property type="entry name" value="RBD_domain_sf"/>
</dbReference>
<keyword evidence="2 3" id="KW-0694">RNA-binding</keyword>
<name>A0A1J1HBP3_PLARL</name>
<evidence type="ECO:0000256" key="3">
    <source>
        <dbReference type="PROSITE-ProRule" id="PRU00176"/>
    </source>
</evidence>
<dbReference type="OrthoDB" id="446113at2759"/>
<evidence type="ECO:0000256" key="2">
    <source>
        <dbReference type="ARBA" id="ARBA00022884"/>
    </source>
</evidence>
<keyword evidence="7" id="KW-1185">Reference proteome</keyword>
<dbReference type="EMBL" id="LN835306">
    <property type="protein sequence ID" value="CRH00843.1"/>
    <property type="molecule type" value="Genomic_DNA"/>
</dbReference>
<dbReference type="InterPro" id="IPR050825">
    <property type="entry name" value="RBM42_RBP45_47-like"/>
</dbReference>
<dbReference type="VEuPathDB" id="PlasmoDB:PRELSG_1118900"/>